<accession>A0A2H1FDG6</accession>
<dbReference type="PANTHER" id="PTHR13817:SF73">
    <property type="entry name" value="FIBRONECTIN TYPE-III DOMAIN-CONTAINING PROTEIN"/>
    <property type="match status" value="1"/>
</dbReference>
<keyword evidence="1" id="KW-0677">Repeat</keyword>
<evidence type="ECO:0000256" key="1">
    <source>
        <dbReference type="ARBA" id="ARBA00022737"/>
    </source>
</evidence>
<evidence type="ECO:0000313" key="5">
    <source>
        <dbReference type="EMBL" id="SMH70699.1"/>
    </source>
</evidence>
<dbReference type="SMART" id="SM00060">
    <property type="entry name" value="FN3"/>
    <property type="match status" value="1"/>
</dbReference>
<keyword evidence="3" id="KW-0812">Transmembrane</keyword>
<dbReference type="OrthoDB" id="12309at2157"/>
<protein>
    <recommendedName>
        <fullName evidence="4">Fibronectin type-III domain-containing protein</fullName>
    </recommendedName>
</protein>
<dbReference type="InterPro" id="IPR003961">
    <property type="entry name" value="FN3_dom"/>
</dbReference>
<evidence type="ECO:0000256" key="2">
    <source>
        <dbReference type="SAM" id="MobiDB-lite"/>
    </source>
</evidence>
<organism evidence="5 6">
    <name type="scientific">Candidatus Nitrosotalea okcheonensis</name>
    <dbReference type="NCBI Taxonomy" id="1903276"/>
    <lineage>
        <taxon>Archaea</taxon>
        <taxon>Nitrososphaerota</taxon>
        <taxon>Nitrososphaeria</taxon>
        <taxon>Nitrosotaleales</taxon>
        <taxon>Nitrosotaleaceae</taxon>
        <taxon>Nitrosotalea</taxon>
    </lineage>
</organism>
<dbReference type="AlphaFoldDB" id="A0A2H1FDG6"/>
<dbReference type="InterPro" id="IPR013783">
    <property type="entry name" value="Ig-like_fold"/>
</dbReference>
<dbReference type="InterPro" id="IPR036116">
    <property type="entry name" value="FN3_sf"/>
</dbReference>
<feature type="domain" description="Fibronectin type-III" evidence="4">
    <location>
        <begin position="134"/>
        <end position="227"/>
    </location>
</feature>
<keyword evidence="3" id="KW-1133">Transmembrane helix</keyword>
<dbReference type="EMBL" id="LT841358">
    <property type="protein sequence ID" value="SMH70699.1"/>
    <property type="molecule type" value="Genomic_DNA"/>
</dbReference>
<keyword evidence="6" id="KW-1185">Reference proteome</keyword>
<proteinExistence type="predicted"/>
<dbReference type="CDD" id="cd00063">
    <property type="entry name" value="FN3"/>
    <property type="match status" value="1"/>
</dbReference>
<sequence>MSKHGLYLAVLSSVIVISTGLIPAYAEVTSLKTNALFYKGGSTIYFSGTVLNTDPPNVTILVFDPTGKFILLASGNADNNHQFQIAVDTSASTNQHKFSLKGTYNATAFIANKVDGKTVNFVFSPDGSPMIPSQPTSLTASVVSSTEIDLSWTAPANSGGTQSPGYKIGRSTDGGSTWSTSVTSISSTTFADVGLTPNTTYMYRVYAVNQAGPSIPSNVISAVTLQTPGQTVTRGTTNATTNTSSSLAELLQQRLADAQRLQELLHGGNPGSANPPGRVQTLYLNETMAVNDASSSLGVQKPTNVSGNNPTQSSMNFDARLAVYPVISLVGVGIVVYILYLRRKRKPLGNTVVETKDTVVSPDVSSDQKDGDHAMMILKNRLAKGEITVDEFKALKDELSEP</sequence>
<dbReference type="Pfam" id="PF00041">
    <property type="entry name" value="fn3"/>
    <property type="match status" value="1"/>
</dbReference>
<feature type="compositionally biased region" description="Polar residues" evidence="2">
    <location>
        <begin position="153"/>
        <end position="164"/>
    </location>
</feature>
<dbReference type="Proteomes" id="UP000230607">
    <property type="component" value="Chromosome 1"/>
</dbReference>
<dbReference type="SUPFAM" id="SSF49265">
    <property type="entry name" value="Fibronectin type III"/>
    <property type="match status" value="1"/>
</dbReference>
<dbReference type="InterPro" id="IPR050964">
    <property type="entry name" value="Striated_Muscle_Regulatory"/>
</dbReference>
<feature type="transmembrane region" description="Helical" evidence="3">
    <location>
        <begin position="321"/>
        <end position="340"/>
    </location>
</feature>
<evidence type="ECO:0000313" key="6">
    <source>
        <dbReference type="Proteomes" id="UP000230607"/>
    </source>
</evidence>
<evidence type="ECO:0000256" key="3">
    <source>
        <dbReference type="SAM" id="Phobius"/>
    </source>
</evidence>
<dbReference type="Gene3D" id="2.60.40.10">
    <property type="entry name" value="Immunoglobulins"/>
    <property type="match status" value="1"/>
</dbReference>
<dbReference type="RefSeq" id="WP_157926798.1">
    <property type="nucleotide sequence ID" value="NZ_LT841358.1"/>
</dbReference>
<dbReference type="PROSITE" id="PS50853">
    <property type="entry name" value="FN3"/>
    <property type="match status" value="1"/>
</dbReference>
<dbReference type="PANTHER" id="PTHR13817">
    <property type="entry name" value="TITIN"/>
    <property type="match status" value="1"/>
</dbReference>
<name>A0A2H1FDG6_9ARCH</name>
<gene>
    <name evidence="5" type="ORF">NCS_10506</name>
</gene>
<evidence type="ECO:0000259" key="4">
    <source>
        <dbReference type="PROSITE" id="PS50853"/>
    </source>
</evidence>
<feature type="region of interest" description="Disordered" evidence="2">
    <location>
        <begin position="153"/>
        <end position="173"/>
    </location>
</feature>
<keyword evidence="3" id="KW-0472">Membrane</keyword>
<reference evidence="6" key="1">
    <citation type="submission" date="2017-03" db="EMBL/GenBank/DDBJ databases">
        <authorList>
            <person name="Herbold C."/>
        </authorList>
    </citation>
    <scope>NUCLEOTIDE SEQUENCE [LARGE SCALE GENOMIC DNA]</scope>
</reference>